<organism evidence="2 3">
    <name type="scientific">Thalassospira povalilytica</name>
    <dbReference type="NCBI Taxonomy" id="732237"/>
    <lineage>
        <taxon>Bacteria</taxon>
        <taxon>Pseudomonadati</taxon>
        <taxon>Pseudomonadota</taxon>
        <taxon>Alphaproteobacteria</taxon>
        <taxon>Rhodospirillales</taxon>
        <taxon>Thalassospiraceae</taxon>
        <taxon>Thalassospira</taxon>
    </lineage>
</organism>
<dbReference type="Proteomes" id="UP000233365">
    <property type="component" value="Unassembled WGS sequence"/>
</dbReference>
<reference evidence="2 3" key="1">
    <citation type="submission" date="2017-11" db="EMBL/GenBank/DDBJ databases">
        <title>Biodiversity and function of Thalassospira species in the particle-attached aromatic-hydrocarbon-degrading consortia from the surface seawater of the China South Sea.</title>
        <authorList>
            <person name="Dong C."/>
            <person name="Liu R."/>
            <person name="Shao Z."/>
        </authorList>
    </citation>
    <scope>NUCLEOTIDE SEQUENCE [LARGE SCALE GENOMIC DNA]</scope>
    <source>
        <strain evidence="2 3">139Z-12</strain>
    </source>
</reference>
<accession>A0ABX4R3W1</accession>
<dbReference type="Pfam" id="PF08874">
    <property type="entry name" value="DUF1835"/>
    <property type="match status" value="1"/>
</dbReference>
<dbReference type="RefSeq" id="WP_101248001.1">
    <property type="nucleotide sequence ID" value="NZ_PGTS01000008.1"/>
</dbReference>
<dbReference type="EMBL" id="PGTS01000008">
    <property type="protein sequence ID" value="PKR47597.1"/>
    <property type="molecule type" value="Genomic_DNA"/>
</dbReference>
<keyword evidence="3" id="KW-1185">Reference proteome</keyword>
<gene>
    <name evidence="2" type="ORF">CU041_18435</name>
</gene>
<sequence>MSASRTTKSDKAKSSRPNRIFFDGRLNLEQQRKRAKDLLRALRAGNRTAQQRFVDANHPIGAAGFADIRLANAQLVIARENGFASWPKLKNHIDRITEQNRQISSGNQPVLDTKRTLHLRCGSDIRNGLGIAGFVGDFLEFADPFCQGPVPDLPLDEFISVRADFIASGYHITPKDALARSKREYAALNRLDQYDHVVLWFEHDGYDQLILAFLMDFIATARPATRIELISVGAIPGVERFIGLGQLSPELLIWCWENHRVPVTDAMLETGRTAWKAIRSAMPDALEKFIQTGTSALPHLIPALERHIAELPDPQSGLGLTQKLVLQIARDHGPLPVGKIYAHLMRSYDPLPYLADLMFWSEIQTMMHCKSPLFTLSDNPDQHWPTRILTITATGSDTLAGNQNFLDNFTTTRWVGGTEITPETVGVFYSERLSE</sequence>
<protein>
    <recommendedName>
        <fullName evidence="1">DUF1835 domain-containing protein</fullName>
    </recommendedName>
</protein>
<comment type="caution">
    <text evidence="2">The sequence shown here is derived from an EMBL/GenBank/DDBJ whole genome shotgun (WGS) entry which is preliminary data.</text>
</comment>
<evidence type="ECO:0000313" key="2">
    <source>
        <dbReference type="EMBL" id="PKR47597.1"/>
    </source>
</evidence>
<feature type="domain" description="DUF1835" evidence="1">
    <location>
        <begin position="136"/>
        <end position="218"/>
    </location>
</feature>
<evidence type="ECO:0000313" key="3">
    <source>
        <dbReference type="Proteomes" id="UP000233365"/>
    </source>
</evidence>
<name>A0ABX4R3W1_9PROT</name>
<dbReference type="InterPro" id="IPR014973">
    <property type="entry name" value="DUF1835"/>
</dbReference>
<proteinExistence type="predicted"/>
<evidence type="ECO:0000259" key="1">
    <source>
        <dbReference type="Pfam" id="PF08874"/>
    </source>
</evidence>